<evidence type="ECO:0000256" key="4">
    <source>
        <dbReference type="ARBA" id="ARBA00022989"/>
    </source>
</evidence>
<dbReference type="Pfam" id="PF02687">
    <property type="entry name" value="FtsX"/>
    <property type="match status" value="1"/>
</dbReference>
<feature type="compositionally biased region" description="Basic and acidic residues" evidence="6">
    <location>
        <begin position="74"/>
        <end position="83"/>
    </location>
</feature>
<reference evidence="9 10" key="1">
    <citation type="submission" date="2020-06" db="EMBL/GenBank/DDBJ databases">
        <title>Crossreactivity between MHC class I-restricted antigens from cancer cells and an enterococcal bacteriophage.</title>
        <authorList>
            <person name="Fluckiger A."/>
            <person name="Daillere R."/>
            <person name="Sassi M."/>
            <person name="Cattoir V."/>
            <person name="Kroemer G."/>
            <person name="Zitvogel L."/>
        </authorList>
    </citation>
    <scope>NUCLEOTIDE SEQUENCE [LARGE SCALE GENOMIC DNA]</scope>
    <source>
        <strain evidence="9 10">EG4</strain>
    </source>
</reference>
<protein>
    <submittedName>
        <fullName evidence="9">ABC transporter permease</fullName>
    </submittedName>
</protein>
<feature type="compositionally biased region" description="Acidic residues" evidence="6">
    <location>
        <begin position="213"/>
        <end position="231"/>
    </location>
</feature>
<feature type="domain" description="ABC3 transporter permease C-terminal" evidence="8">
    <location>
        <begin position="371"/>
        <end position="516"/>
    </location>
</feature>
<dbReference type="InterPro" id="IPR050250">
    <property type="entry name" value="Macrolide_Exporter_MacB"/>
</dbReference>
<dbReference type="Proteomes" id="UP000571857">
    <property type="component" value="Unassembled WGS sequence"/>
</dbReference>
<evidence type="ECO:0000259" key="8">
    <source>
        <dbReference type="Pfam" id="PF02687"/>
    </source>
</evidence>
<keyword evidence="5 7" id="KW-0472">Membrane</keyword>
<evidence type="ECO:0000256" key="7">
    <source>
        <dbReference type="SAM" id="Phobius"/>
    </source>
</evidence>
<evidence type="ECO:0000256" key="5">
    <source>
        <dbReference type="ARBA" id="ARBA00023136"/>
    </source>
</evidence>
<sequence length="521" mass="58230">MSLEEMTMNFWQRALKSVTRRKGKSFILFLVIFILGNVIAGAVAVQQSTMNVERETKKKMGNVATVEFDYEQFEKDNSGKSDEEVYSEENSPKTPKTADYDKVGELDYVKYYDYTMMGWLETKKFKAYTPEDESFGMAGGNYFNLKGGNRPQPLDMEEGNIKLIDGEVFSEKDLSETTNSILISKEVAEKNNLSVGDQLVWDMYSEVPQDPMGDSDDSTATSDDEDAESESAEIQTKVVTADYPVKVAGIFSVVKKESANSNPSQEEKSNQIWQAVEQINTIYAANQLVKDFSKFQNEKLWGDTVMAEDTEAEPEEYYQAMYVLNSTDDVEAFKQEANPLLPDYYHVVASTDQYDQIAGGMNRLGTISRYIVIVAAIATVFIISLVVLLFLRDRKQELGIYLSLGEGRGKVIGQIVIEVVLVSLVALICSLVTGNLLGSAVSQTLMQSDWMTNLSQTDTYSISSTMMTNTLSYADVQSAYKVTFSMGYVITYLLLGLGTVLLSAILPLLYILRLNPKKIMM</sequence>
<keyword evidence="4 7" id="KW-1133">Transmembrane helix</keyword>
<dbReference type="PANTHER" id="PTHR30572">
    <property type="entry name" value="MEMBRANE COMPONENT OF TRANSPORTER-RELATED"/>
    <property type="match status" value="1"/>
</dbReference>
<evidence type="ECO:0000256" key="6">
    <source>
        <dbReference type="SAM" id="MobiDB-lite"/>
    </source>
</evidence>
<evidence type="ECO:0000256" key="3">
    <source>
        <dbReference type="ARBA" id="ARBA00022692"/>
    </source>
</evidence>
<dbReference type="PANTHER" id="PTHR30572:SF9">
    <property type="entry name" value="ABC TRANSPORTER PERMEASE PROTEIN"/>
    <property type="match status" value="1"/>
</dbReference>
<feature type="transmembrane region" description="Helical" evidence="7">
    <location>
        <begin position="370"/>
        <end position="391"/>
    </location>
</feature>
<gene>
    <name evidence="9" type="ORF">HWH42_05010</name>
</gene>
<feature type="region of interest" description="Disordered" evidence="6">
    <location>
        <begin position="206"/>
        <end position="235"/>
    </location>
</feature>
<dbReference type="AlphaFoldDB" id="A0ABD4HL88"/>
<keyword evidence="3 7" id="KW-0812">Transmembrane</keyword>
<evidence type="ECO:0000313" key="10">
    <source>
        <dbReference type="Proteomes" id="UP000571857"/>
    </source>
</evidence>
<feature type="transmembrane region" description="Helical" evidence="7">
    <location>
        <begin position="489"/>
        <end position="512"/>
    </location>
</feature>
<evidence type="ECO:0000256" key="2">
    <source>
        <dbReference type="ARBA" id="ARBA00022475"/>
    </source>
</evidence>
<organism evidence="9 10">
    <name type="scientific">Enterococcus gallinarum</name>
    <dbReference type="NCBI Taxonomy" id="1353"/>
    <lineage>
        <taxon>Bacteria</taxon>
        <taxon>Bacillati</taxon>
        <taxon>Bacillota</taxon>
        <taxon>Bacilli</taxon>
        <taxon>Lactobacillales</taxon>
        <taxon>Enterococcaceae</taxon>
        <taxon>Enterococcus</taxon>
    </lineage>
</organism>
<keyword evidence="2" id="KW-1003">Cell membrane</keyword>
<evidence type="ECO:0000256" key="1">
    <source>
        <dbReference type="ARBA" id="ARBA00004651"/>
    </source>
</evidence>
<name>A0ABD4HL88_ENTGA</name>
<proteinExistence type="predicted"/>
<comment type="caution">
    <text evidence="9">The sequence shown here is derived from an EMBL/GenBank/DDBJ whole genome shotgun (WGS) entry which is preliminary data.</text>
</comment>
<accession>A0ABD4HL88</accession>
<evidence type="ECO:0000313" key="9">
    <source>
        <dbReference type="EMBL" id="MBA0971961.1"/>
    </source>
</evidence>
<feature type="region of interest" description="Disordered" evidence="6">
    <location>
        <begin position="74"/>
        <end position="98"/>
    </location>
</feature>
<comment type="subcellular location">
    <subcellularLocation>
        <location evidence="1">Cell membrane</location>
        <topology evidence="1">Multi-pass membrane protein</topology>
    </subcellularLocation>
</comment>
<dbReference type="InterPro" id="IPR003838">
    <property type="entry name" value="ABC3_permease_C"/>
</dbReference>
<dbReference type="EMBL" id="JABXJK010000013">
    <property type="protein sequence ID" value="MBA0971961.1"/>
    <property type="molecule type" value="Genomic_DNA"/>
</dbReference>
<dbReference type="GO" id="GO:0005886">
    <property type="term" value="C:plasma membrane"/>
    <property type="evidence" value="ECO:0007669"/>
    <property type="project" value="UniProtKB-SubCell"/>
</dbReference>
<feature type="transmembrane region" description="Helical" evidence="7">
    <location>
        <begin position="411"/>
        <end position="437"/>
    </location>
</feature>